<evidence type="ECO:0000256" key="2">
    <source>
        <dbReference type="ARBA" id="ARBA00022729"/>
    </source>
</evidence>
<evidence type="ECO:0000313" key="8">
    <source>
        <dbReference type="EMBL" id="VUD73828.1"/>
    </source>
</evidence>
<keyword evidence="9" id="KW-1185">Reference proteome</keyword>
<evidence type="ECO:0000256" key="4">
    <source>
        <dbReference type="ARBA" id="ARBA00023237"/>
    </source>
</evidence>
<feature type="signal peptide" evidence="6">
    <location>
        <begin position="1"/>
        <end position="20"/>
    </location>
</feature>
<dbReference type="InterPro" id="IPR027385">
    <property type="entry name" value="Beta-barrel_OMP"/>
</dbReference>
<gene>
    <name evidence="8" type="ORF">MET9862_04448</name>
</gene>
<evidence type="ECO:0000256" key="6">
    <source>
        <dbReference type="SAM" id="SignalP"/>
    </source>
</evidence>
<dbReference type="Gene3D" id="2.40.160.20">
    <property type="match status" value="1"/>
</dbReference>
<protein>
    <recommendedName>
        <fullName evidence="7">Outer membrane protein beta-barrel domain-containing protein</fullName>
    </recommendedName>
</protein>
<sequence length="303" mass="32756">MRTAIFALLAASTAIAPVQAADLGYDFLRGADYDEPVVASTPIIDWSGFYIGAHGGYSNAALGFRNVFQPLVYSQSRETTGESNFNASTLLQPQSKRARGGSFGAYAGYNIQYGDVVFGFEGDYTRFDQAGSTFDTQARVLSRADGILERVGIDGISTTRINEYGTVRGRLGYAYGSFLPYLTGGFAIGNMQINDSVNYRNYGYNLATYNANLALASGNPAYITRFGYASFNPNNPDASQPYTYILGRNNSKVVGGVSLGVGLEFAMTSNIILRGEYQYVLFDDFNGHKANVNTLRGGAAVKF</sequence>
<comment type="subcellular location">
    <subcellularLocation>
        <location evidence="1">Cell outer membrane</location>
    </subcellularLocation>
</comment>
<name>A0A509EI39_9HYPH</name>
<keyword evidence="4" id="KW-0998">Cell outer membrane</keyword>
<dbReference type="InterPro" id="IPR051692">
    <property type="entry name" value="OMP-like"/>
</dbReference>
<dbReference type="RefSeq" id="WP_142585041.1">
    <property type="nucleotide sequence ID" value="NZ_CABFPH010000087.1"/>
</dbReference>
<keyword evidence="2 6" id="KW-0732">Signal</keyword>
<feature type="domain" description="Outer membrane protein beta-barrel" evidence="7">
    <location>
        <begin position="45"/>
        <end position="303"/>
    </location>
</feature>
<feature type="chain" id="PRO_5021227539" description="Outer membrane protein beta-barrel domain-containing protein" evidence="6">
    <location>
        <begin position="21"/>
        <end position="303"/>
    </location>
</feature>
<dbReference type="InterPro" id="IPR011250">
    <property type="entry name" value="OMP/PagP_B-barrel"/>
</dbReference>
<evidence type="ECO:0000313" key="9">
    <source>
        <dbReference type="Proteomes" id="UP000410984"/>
    </source>
</evidence>
<comment type="similarity">
    <text evidence="5">Belongs to the Omp25/RopB family.</text>
</comment>
<evidence type="ECO:0000256" key="1">
    <source>
        <dbReference type="ARBA" id="ARBA00004442"/>
    </source>
</evidence>
<keyword evidence="3" id="KW-0472">Membrane</keyword>
<dbReference type="Pfam" id="PF13505">
    <property type="entry name" value="OMP_b-brl"/>
    <property type="match status" value="1"/>
</dbReference>
<dbReference type="GO" id="GO:0009279">
    <property type="term" value="C:cell outer membrane"/>
    <property type="evidence" value="ECO:0007669"/>
    <property type="project" value="UniProtKB-SubCell"/>
</dbReference>
<dbReference type="PANTHER" id="PTHR34001:SF3">
    <property type="entry name" value="BLL7405 PROTEIN"/>
    <property type="match status" value="1"/>
</dbReference>
<proteinExistence type="inferred from homology"/>
<organism evidence="8 9">
    <name type="scientific">Methylobacterium symbioticum</name>
    <dbReference type="NCBI Taxonomy" id="2584084"/>
    <lineage>
        <taxon>Bacteria</taxon>
        <taxon>Pseudomonadati</taxon>
        <taxon>Pseudomonadota</taxon>
        <taxon>Alphaproteobacteria</taxon>
        <taxon>Hyphomicrobiales</taxon>
        <taxon>Methylobacteriaceae</taxon>
        <taxon>Methylobacterium</taxon>
    </lineage>
</organism>
<dbReference type="PANTHER" id="PTHR34001">
    <property type="entry name" value="BLL7405 PROTEIN"/>
    <property type="match status" value="1"/>
</dbReference>
<reference evidence="8 9" key="1">
    <citation type="submission" date="2019-06" db="EMBL/GenBank/DDBJ databases">
        <authorList>
            <person name="Rodrigo-Torres L."/>
            <person name="Arahal R. D."/>
            <person name="Lucena T."/>
        </authorList>
    </citation>
    <scope>NUCLEOTIDE SEQUENCE [LARGE SCALE GENOMIC DNA]</scope>
    <source>
        <strain evidence="8 9">SB0023/3</strain>
    </source>
</reference>
<accession>A0A509EI39</accession>
<dbReference type="Proteomes" id="UP000410984">
    <property type="component" value="Unassembled WGS sequence"/>
</dbReference>
<dbReference type="OrthoDB" id="8001404at2"/>
<evidence type="ECO:0000256" key="5">
    <source>
        <dbReference type="ARBA" id="ARBA00038306"/>
    </source>
</evidence>
<dbReference type="AlphaFoldDB" id="A0A509EI39"/>
<evidence type="ECO:0000256" key="3">
    <source>
        <dbReference type="ARBA" id="ARBA00023136"/>
    </source>
</evidence>
<dbReference type="SUPFAM" id="SSF56925">
    <property type="entry name" value="OMPA-like"/>
    <property type="match status" value="1"/>
</dbReference>
<dbReference type="EMBL" id="CABFPH010000087">
    <property type="protein sequence ID" value="VUD73828.1"/>
    <property type="molecule type" value="Genomic_DNA"/>
</dbReference>
<evidence type="ECO:0000259" key="7">
    <source>
        <dbReference type="Pfam" id="PF13505"/>
    </source>
</evidence>